<evidence type="ECO:0000259" key="2">
    <source>
        <dbReference type="Pfam" id="PF22725"/>
    </source>
</evidence>
<accession>A0ABS4G3A1</accession>
<dbReference type="PANTHER" id="PTHR43249">
    <property type="entry name" value="UDP-N-ACETYL-2-AMINO-2-DEOXY-D-GLUCURONATE OXIDASE"/>
    <property type="match status" value="1"/>
</dbReference>
<dbReference type="EMBL" id="JAGGKC010000010">
    <property type="protein sequence ID" value="MBP1919016.1"/>
    <property type="molecule type" value="Genomic_DNA"/>
</dbReference>
<comment type="caution">
    <text evidence="3">The sequence shown here is derived from an EMBL/GenBank/DDBJ whole genome shotgun (WGS) entry which is preliminary data.</text>
</comment>
<evidence type="ECO:0000313" key="4">
    <source>
        <dbReference type="Proteomes" id="UP001519271"/>
    </source>
</evidence>
<feature type="domain" description="Gfo/Idh/MocA-like oxidoreductase N-terminal" evidence="1">
    <location>
        <begin position="3"/>
        <end position="121"/>
    </location>
</feature>
<dbReference type="PANTHER" id="PTHR43249:SF1">
    <property type="entry name" value="D-GLUCOSIDE 3-DEHYDROGENASE"/>
    <property type="match status" value="1"/>
</dbReference>
<keyword evidence="4" id="KW-1185">Reference proteome</keyword>
<reference evidence="3 4" key="1">
    <citation type="submission" date="2021-03" db="EMBL/GenBank/DDBJ databases">
        <title>Genomic Encyclopedia of Type Strains, Phase IV (KMG-IV): sequencing the most valuable type-strain genomes for metagenomic binning, comparative biology and taxonomic classification.</title>
        <authorList>
            <person name="Goeker M."/>
        </authorList>
    </citation>
    <scope>NUCLEOTIDE SEQUENCE [LARGE SCALE GENOMIC DNA]</scope>
    <source>
        <strain evidence="3 4">DSM 6139</strain>
    </source>
</reference>
<dbReference type="Gene3D" id="3.30.360.10">
    <property type="entry name" value="Dihydrodipicolinate Reductase, domain 2"/>
    <property type="match status" value="1"/>
</dbReference>
<gene>
    <name evidence="3" type="ORF">J2Z34_001501</name>
</gene>
<protein>
    <submittedName>
        <fullName evidence="3">Dehydrogenase</fullName>
    </submittedName>
</protein>
<evidence type="ECO:0000259" key="1">
    <source>
        <dbReference type="Pfam" id="PF01408"/>
    </source>
</evidence>
<dbReference type="Pfam" id="PF01408">
    <property type="entry name" value="GFO_IDH_MocA"/>
    <property type="match status" value="1"/>
</dbReference>
<dbReference type="Gene3D" id="3.40.50.720">
    <property type="entry name" value="NAD(P)-binding Rossmann-like Domain"/>
    <property type="match status" value="1"/>
</dbReference>
<dbReference type="InterPro" id="IPR036291">
    <property type="entry name" value="NAD(P)-bd_dom_sf"/>
</dbReference>
<dbReference type="Pfam" id="PF22725">
    <property type="entry name" value="GFO_IDH_MocA_C3"/>
    <property type="match status" value="1"/>
</dbReference>
<dbReference type="InterPro" id="IPR052515">
    <property type="entry name" value="Gfo/Idh/MocA_Oxidoreductase"/>
</dbReference>
<organism evidence="3 4">
    <name type="scientific">Youngiibacter multivorans</name>
    <dbReference type="NCBI Taxonomy" id="937251"/>
    <lineage>
        <taxon>Bacteria</taxon>
        <taxon>Bacillati</taxon>
        <taxon>Bacillota</taxon>
        <taxon>Clostridia</taxon>
        <taxon>Eubacteriales</taxon>
        <taxon>Clostridiaceae</taxon>
        <taxon>Youngiibacter</taxon>
    </lineage>
</organism>
<evidence type="ECO:0000313" key="3">
    <source>
        <dbReference type="EMBL" id="MBP1919016.1"/>
    </source>
</evidence>
<name>A0ABS4G3A1_9CLOT</name>
<feature type="domain" description="GFO/IDH/MocA-like oxidoreductase" evidence="2">
    <location>
        <begin position="132"/>
        <end position="257"/>
    </location>
</feature>
<dbReference type="InterPro" id="IPR055170">
    <property type="entry name" value="GFO_IDH_MocA-like_dom"/>
</dbReference>
<dbReference type="InterPro" id="IPR000683">
    <property type="entry name" value="Gfo/Idh/MocA-like_OxRdtase_N"/>
</dbReference>
<dbReference type="RefSeq" id="WP_209459232.1">
    <property type="nucleotide sequence ID" value="NZ_JAGGKC010000010.1"/>
</dbReference>
<proteinExistence type="predicted"/>
<dbReference type="SUPFAM" id="SSF51735">
    <property type="entry name" value="NAD(P)-binding Rossmann-fold domains"/>
    <property type="match status" value="1"/>
</dbReference>
<dbReference type="Proteomes" id="UP001519271">
    <property type="component" value="Unassembled WGS sequence"/>
</dbReference>
<dbReference type="SUPFAM" id="SSF55347">
    <property type="entry name" value="Glyceraldehyde-3-phosphate dehydrogenase-like, C-terminal domain"/>
    <property type="match status" value="1"/>
</dbReference>
<sequence>MSLKYALIGCGRISVNHISAAIKNELNIVGLCDLIQENIDDKFRRFELNESIGKYIDYKEMLNTEKPDVVAIATESGLHAEIALYCIDQGINVIIEKPMAMSIKDANEIIKRSNQKGVKVAACHQNRFNLAIQELRKAIDSGRFGKLSHGSIHVRWNRNENYYTQAPWRGTWAQDGGALMNQCIHGIDLLRWVMGDDISEIYGATRQQFHDYLEAEDVGMAVIKFKNGAIATIEGTTNVFPQNLEETLYLFGQKGTVKIGGKSTNNIDVWDFADETDYDKKNKGLQEPTSNVYGNGHSSLYADMIESIMNNRKPYVDAIAGKNALEVVLAIYKSQKEGRPIVLPLDEFSSLDMVGEF</sequence>